<keyword evidence="2" id="KW-0012">Acyltransferase</keyword>
<keyword evidence="1" id="KW-1133">Transmembrane helix</keyword>
<feature type="transmembrane region" description="Helical" evidence="1">
    <location>
        <begin position="35"/>
        <end position="52"/>
    </location>
</feature>
<reference evidence="2 3" key="2">
    <citation type="journal article" date="2024" name="Int. J. Syst. Evol. Microbiol.">
        <title>Promethearchaeum syntrophicum gen. nov., sp. nov., an anaerobic, obligately syntrophic archaeon, the first isolate of the lineage 'Asgard' archaea, and proposal of the new archaeal phylum Promethearchaeota phyl. nov. and kingdom Promethearchaeati regn. nov.</title>
        <authorList>
            <person name="Imachi H."/>
            <person name="Nobu M.K."/>
            <person name="Kato S."/>
            <person name="Takaki Y."/>
            <person name="Miyazaki M."/>
            <person name="Miyata M."/>
            <person name="Ogawara M."/>
            <person name="Saito Y."/>
            <person name="Sakai S."/>
            <person name="Tahara Y.O."/>
            <person name="Takano Y."/>
            <person name="Tasumi E."/>
            <person name="Uematsu K."/>
            <person name="Yoshimura T."/>
            <person name="Itoh T."/>
            <person name="Ohkuma M."/>
            <person name="Takai K."/>
        </authorList>
    </citation>
    <scope>NUCLEOTIDE SEQUENCE [LARGE SCALE GENOMIC DNA]</scope>
    <source>
        <strain evidence="2 3">MK-D1</strain>
    </source>
</reference>
<proteinExistence type="predicted"/>
<dbReference type="PANTHER" id="PTHR34180">
    <property type="entry name" value="PEPTIDASE C45"/>
    <property type="match status" value="1"/>
</dbReference>
<evidence type="ECO:0000313" key="3">
    <source>
        <dbReference type="Proteomes" id="UP000321408"/>
    </source>
</evidence>
<dbReference type="EMBL" id="CP042905">
    <property type="protein sequence ID" value="QEE16930.1"/>
    <property type="molecule type" value="Genomic_DNA"/>
</dbReference>
<gene>
    <name evidence="2" type="ORF">DSAG12_02761</name>
</gene>
<dbReference type="KEGG" id="psyt:DSAG12_02761"/>
<dbReference type="AlphaFoldDB" id="A0A5B9DDR2"/>
<dbReference type="GeneID" id="41330740"/>
<evidence type="ECO:0000313" key="2">
    <source>
        <dbReference type="EMBL" id="QEE16930.1"/>
    </source>
</evidence>
<dbReference type="PANTHER" id="PTHR34180:SF1">
    <property type="entry name" value="BETA-ALANYL-DOPAMINE_CARCININE HYDROLASE"/>
    <property type="match status" value="1"/>
</dbReference>
<dbReference type="Gene3D" id="1.10.10.2120">
    <property type="match status" value="1"/>
</dbReference>
<dbReference type="InterPro" id="IPR047801">
    <property type="entry name" value="Peptidase_C45"/>
</dbReference>
<sequence>MSKVKVKKSKENKIKISKIKSIENGSMKSKRSNKILSIFLMFIIITMILYGSTRIFSLRHVEGEAEWKESNSQPYLYVSAENSYDLGYLTGKNLYKQIFSLKNLLLLMSPQFDTSYSDLKKLALEYVPFIPREHIDEMNGIAEGATNSLGITINFNDILIQNTWFDILYGKIIPEKTEEIEIDPLGCTAISVMNNGSFPVFGQNFDFTLIFKSCTSFVLHKLGNNPAIFGIKFGAALNFPIGKNENGVSVLTTIIKTNVISSMMIPTSCRTRLAFEQSQNASSYVELFYEIIGNNQSIGFTSIIIDNTNMFAVDVAPNNTNILSPISIVRTNTFVNESWQKFLVDPNYSKDRQNEAEIQLKVKLEDSNFSYNDLIDILQSAPLIFRKTDNKKDIATLALFTCINYAIENLENKEWGCIPI</sequence>
<accession>A0A5B9DDR2</accession>
<dbReference type="InterPro" id="IPR047794">
    <property type="entry name" value="C45_proenzyme-like"/>
</dbReference>
<dbReference type="Proteomes" id="UP000321408">
    <property type="component" value="Chromosome"/>
</dbReference>
<reference evidence="2 3" key="1">
    <citation type="journal article" date="2020" name="Nature">
        <title>Isolation of an archaeon at the prokaryote-eukaryote interface.</title>
        <authorList>
            <person name="Imachi H."/>
            <person name="Nobu M.K."/>
            <person name="Nakahara N."/>
            <person name="Morono Y."/>
            <person name="Ogawara M."/>
            <person name="Takaki Y."/>
            <person name="Takano Y."/>
            <person name="Uematsu K."/>
            <person name="Ikuta T."/>
            <person name="Ito M."/>
            <person name="Matsui Y."/>
            <person name="Miyazaki M."/>
            <person name="Murata K."/>
            <person name="Saito Y."/>
            <person name="Sakai S."/>
            <person name="Song C."/>
            <person name="Tasumi E."/>
            <person name="Yamanaka Y."/>
            <person name="Yamaguchi T."/>
            <person name="Kamagata Y."/>
            <person name="Tamaki H."/>
            <person name="Takai K."/>
        </authorList>
    </citation>
    <scope>NUCLEOTIDE SEQUENCE [LARGE SCALE GENOMIC DNA]</scope>
    <source>
        <strain evidence="2 3">MK-D1</strain>
    </source>
</reference>
<evidence type="ECO:0000256" key="1">
    <source>
        <dbReference type="SAM" id="Phobius"/>
    </source>
</evidence>
<organism evidence="2 3">
    <name type="scientific">Promethearchaeum syntrophicum</name>
    <dbReference type="NCBI Taxonomy" id="2594042"/>
    <lineage>
        <taxon>Archaea</taxon>
        <taxon>Promethearchaeati</taxon>
        <taxon>Promethearchaeota</taxon>
        <taxon>Promethearchaeia</taxon>
        <taxon>Promethearchaeales</taxon>
        <taxon>Promethearchaeaceae</taxon>
        <taxon>Promethearchaeum</taxon>
    </lineage>
</organism>
<name>A0A5B9DDR2_9ARCH</name>
<dbReference type="Gene3D" id="3.60.60.10">
    <property type="entry name" value="Penicillin V Acylase, Chain A"/>
    <property type="match status" value="1"/>
</dbReference>
<protein>
    <submittedName>
        <fullName evidence="2">C45 family autoproteolytic acyltransferase/hydrolase</fullName>
    </submittedName>
</protein>
<keyword evidence="2" id="KW-0808">Transferase</keyword>
<keyword evidence="3" id="KW-1185">Reference proteome</keyword>
<dbReference type="NCBIfam" id="NF040521">
    <property type="entry name" value="C45_proenzyme"/>
    <property type="match status" value="1"/>
</dbReference>
<dbReference type="RefSeq" id="WP_147663853.1">
    <property type="nucleotide sequence ID" value="NZ_CP042905.2"/>
</dbReference>
<keyword evidence="1" id="KW-0812">Transmembrane</keyword>
<keyword evidence="1" id="KW-0472">Membrane</keyword>